<dbReference type="AlphaFoldDB" id="A0A6J6TQU3"/>
<protein>
    <submittedName>
        <fullName evidence="1">Unannotated protein</fullName>
    </submittedName>
</protein>
<evidence type="ECO:0000313" key="1">
    <source>
        <dbReference type="EMBL" id="CAB4749861.1"/>
    </source>
</evidence>
<proteinExistence type="predicted"/>
<dbReference type="EMBL" id="CAEZZA010000103">
    <property type="protein sequence ID" value="CAB4749861.1"/>
    <property type="molecule type" value="Genomic_DNA"/>
</dbReference>
<gene>
    <name evidence="1" type="ORF">UFOPK2809_00842</name>
</gene>
<accession>A0A6J6TQU3</accession>
<organism evidence="1">
    <name type="scientific">freshwater metagenome</name>
    <dbReference type="NCBI Taxonomy" id="449393"/>
    <lineage>
        <taxon>unclassified sequences</taxon>
        <taxon>metagenomes</taxon>
        <taxon>ecological metagenomes</taxon>
    </lineage>
</organism>
<name>A0A6J6TQU3_9ZZZZ</name>
<sequence length="58" mass="6532">MMAAPTTCHHTEMLLKIANKRLEKIFASAVSAKIQRKMTNTRSSEYPAAHDSLNLEML</sequence>
<reference evidence="1" key="1">
    <citation type="submission" date="2020-05" db="EMBL/GenBank/DDBJ databases">
        <authorList>
            <person name="Chiriac C."/>
            <person name="Salcher M."/>
            <person name="Ghai R."/>
            <person name="Kavagutti S V."/>
        </authorList>
    </citation>
    <scope>NUCLEOTIDE SEQUENCE</scope>
</reference>